<gene>
    <name evidence="7" type="ORF">CLV32_2436</name>
</gene>
<dbReference type="PROSITE" id="PS01302">
    <property type="entry name" value="UPF0758"/>
    <property type="match status" value="1"/>
</dbReference>
<dbReference type="PANTHER" id="PTHR30471:SF3">
    <property type="entry name" value="UPF0758 PROTEIN YEES-RELATED"/>
    <property type="match status" value="1"/>
</dbReference>
<name>A0A4R6IHD6_9SPHI</name>
<protein>
    <submittedName>
        <fullName evidence="7">DNA repair protein RadC</fullName>
    </submittedName>
</protein>
<dbReference type="RefSeq" id="WP_133555753.1">
    <property type="nucleotide sequence ID" value="NZ_SNWM01000003.1"/>
</dbReference>
<evidence type="ECO:0000256" key="5">
    <source>
        <dbReference type="ARBA" id="ARBA00023049"/>
    </source>
</evidence>
<dbReference type="GO" id="GO:0046872">
    <property type="term" value="F:metal ion binding"/>
    <property type="evidence" value="ECO:0007669"/>
    <property type="project" value="UniProtKB-KW"/>
</dbReference>
<evidence type="ECO:0000313" key="7">
    <source>
        <dbReference type="EMBL" id="TDO21331.1"/>
    </source>
</evidence>
<dbReference type="Pfam" id="PF04002">
    <property type="entry name" value="RadC"/>
    <property type="match status" value="1"/>
</dbReference>
<dbReference type="GO" id="GO:0008237">
    <property type="term" value="F:metallopeptidase activity"/>
    <property type="evidence" value="ECO:0007669"/>
    <property type="project" value="UniProtKB-KW"/>
</dbReference>
<keyword evidence="4" id="KW-0862">Zinc</keyword>
<dbReference type="InterPro" id="IPR020891">
    <property type="entry name" value="UPF0758_CS"/>
</dbReference>
<evidence type="ECO:0000256" key="1">
    <source>
        <dbReference type="ARBA" id="ARBA00022670"/>
    </source>
</evidence>
<evidence type="ECO:0000256" key="3">
    <source>
        <dbReference type="ARBA" id="ARBA00022801"/>
    </source>
</evidence>
<dbReference type="AlphaFoldDB" id="A0A4R6IHD6"/>
<dbReference type="PROSITE" id="PS50249">
    <property type="entry name" value="MPN"/>
    <property type="match status" value="1"/>
</dbReference>
<comment type="caution">
    <text evidence="7">The sequence shown here is derived from an EMBL/GenBank/DDBJ whole genome shotgun (WGS) entry which is preliminary data.</text>
</comment>
<evidence type="ECO:0000259" key="6">
    <source>
        <dbReference type="PROSITE" id="PS50249"/>
    </source>
</evidence>
<keyword evidence="1" id="KW-0645">Protease</keyword>
<dbReference type="CDD" id="cd08071">
    <property type="entry name" value="MPN_DUF2466"/>
    <property type="match status" value="1"/>
</dbReference>
<keyword evidence="5" id="KW-0482">Metalloprotease</keyword>
<dbReference type="EMBL" id="SNWM01000003">
    <property type="protein sequence ID" value="TDO21331.1"/>
    <property type="molecule type" value="Genomic_DNA"/>
</dbReference>
<organism evidence="7 8">
    <name type="scientific">Pedobacter duraquae</name>
    <dbReference type="NCBI Taxonomy" id="425511"/>
    <lineage>
        <taxon>Bacteria</taxon>
        <taxon>Pseudomonadati</taxon>
        <taxon>Bacteroidota</taxon>
        <taxon>Sphingobacteriia</taxon>
        <taxon>Sphingobacteriales</taxon>
        <taxon>Sphingobacteriaceae</taxon>
        <taxon>Pedobacter</taxon>
    </lineage>
</organism>
<dbReference type="InterPro" id="IPR037518">
    <property type="entry name" value="MPN"/>
</dbReference>
<dbReference type="OrthoDB" id="9804482at2"/>
<keyword evidence="3" id="KW-0378">Hydrolase</keyword>
<dbReference type="PANTHER" id="PTHR30471">
    <property type="entry name" value="DNA REPAIR PROTEIN RADC"/>
    <property type="match status" value="1"/>
</dbReference>
<dbReference type="InterPro" id="IPR025657">
    <property type="entry name" value="RadC_JAB"/>
</dbReference>
<sequence length="147" mass="16235">MVNKTFKVAEIELAYKPNYKTADKPKIKDSNGACQILIDHWDQNKIGLLEEFKILLMNRGNRVLGVVHISSGGMGGTVADPKLIFAAALKSCANGIILSHNHPSGETQPSQEDITITRKLKHGGKLLDIQILDHIIIGHEEFYSFSD</sequence>
<proteinExistence type="predicted"/>
<dbReference type="Gene3D" id="3.40.140.10">
    <property type="entry name" value="Cytidine Deaminase, domain 2"/>
    <property type="match status" value="1"/>
</dbReference>
<dbReference type="Proteomes" id="UP000295499">
    <property type="component" value="Unassembled WGS sequence"/>
</dbReference>
<dbReference type="GO" id="GO:0006508">
    <property type="term" value="P:proteolysis"/>
    <property type="evidence" value="ECO:0007669"/>
    <property type="project" value="UniProtKB-KW"/>
</dbReference>
<reference evidence="7 8" key="1">
    <citation type="submission" date="2019-03" db="EMBL/GenBank/DDBJ databases">
        <title>Genomic Encyclopedia of Archaeal and Bacterial Type Strains, Phase II (KMG-II): from individual species to whole genera.</title>
        <authorList>
            <person name="Goeker M."/>
        </authorList>
    </citation>
    <scope>NUCLEOTIDE SEQUENCE [LARGE SCALE GENOMIC DNA]</scope>
    <source>
        <strain evidence="7 8">DSM 19034</strain>
    </source>
</reference>
<keyword evidence="8" id="KW-1185">Reference proteome</keyword>
<evidence type="ECO:0000313" key="8">
    <source>
        <dbReference type="Proteomes" id="UP000295499"/>
    </source>
</evidence>
<dbReference type="InterPro" id="IPR001405">
    <property type="entry name" value="UPF0758"/>
</dbReference>
<accession>A0A4R6IHD6</accession>
<evidence type="ECO:0000256" key="2">
    <source>
        <dbReference type="ARBA" id="ARBA00022723"/>
    </source>
</evidence>
<evidence type="ECO:0000256" key="4">
    <source>
        <dbReference type="ARBA" id="ARBA00022833"/>
    </source>
</evidence>
<feature type="domain" description="MPN" evidence="6">
    <location>
        <begin position="27"/>
        <end position="147"/>
    </location>
</feature>
<keyword evidence="2" id="KW-0479">Metal-binding</keyword>